<dbReference type="EMBL" id="JARKIF010000002">
    <property type="protein sequence ID" value="KAJ7647166.1"/>
    <property type="molecule type" value="Genomic_DNA"/>
</dbReference>
<dbReference type="Proteomes" id="UP001221142">
    <property type="component" value="Unassembled WGS sequence"/>
</dbReference>
<organism evidence="1 2">
    <name type="scientific">Roridomyces roridus</name>
    <dbReference type="NCBI Taxonomy" id="1738132"/>
    <lineage>
        <taxon>Eukaryota</taxon>
        <taxon>Fungi</taxon>
        <taxon>Dikarya</taxon>
        <taxon>Basidiomycota</taxon>
        <taxon>Agaricomycotina</taxon>
        <taxon>Agaricomycetes</taxon>
        <taxon>Agaricomycetidae</taxon>
        <taxon>Agaricales</taxon>
        <taxon>Marasmiineae</taxon>
        <taxon>Mycenaceae</taxon>
        <taxon>Roridomyces</taxon>
    </lineage>
</organism>
<gene>
    <name evidence="1" type="ORF">FB45DRAFT_892599</name>
</gene>
<sequence>MMQLFNAQNEPLPDHLVTYLVTQSPDVSQKLLQEFLDAIEISLSEGENLVQFLEEEMRVALLPARQLEAFHATRPDHVSPEEIKTYPVGPYTIFYHSTHEDNTGLFFFWTFYVATTGERSTIIPHTQWRDAGIRVQANVFGKWEHVEQGIVTGGTQVRVFGNGVRAKDGFTMRFPADPTELDVVALPG</sequence>
<evidence type="ECO:0000313" key="2">
    <source>
        <dbReference type="Proteomes" id="UP001221142"/>
    </source>
</evidence>
<name>A0AAD7FZ41_9AGAR</name>
<evidence type="ECO:0000313" key="1">
    <source>
        <dbReference type="EMBL" id="KAJ7647166.1"/>
    </source>
</evidence>
<reference evidence="1" key="1">
    <citation type="submission" date="2023-03" db="EMBL/GenBank/DDBJ databases">
        <title>Massive genome expansion in bonnet fungi (Mycena s.s.) driven by repeated elements and novel gene families across ecological guilds.</title>
        <authorList>
            <consortium name="Lawrence Berkeley National Laboratory"/>
            <person name="Harder C.B."/>
            <person name="Miyauchi S."/>
            <person name="Viragh M."/>
            <person name="Kuo A."/>
            <person name="Thoen E."/>
            <person name="Andreopoulos B."/>
            <person name="Lu D."/>
            <person name="Skrede I."/>
            <person name="Drula E."/>
            <person name="Henrissat B."/>
            <person name="Morin E."/>
            <person name="Kohler A."/>
            <person name="Barry K."/>
            <person name="LaButti K."/>
            <person name="Morin E."/>
            <person name="Salamov A."/>
            <person name="Lipzen A."/>
            <person name="Mereny Z."/>
            <person name="Hegedus B."/>
            <person name="Baldrian P."/>
            <person name="Stursova M."/>
            <person name="Weitz H."/>
            <person name="Taylor A."/>
            <person name="Grigoriev I.V."/>
            <person name="Nagy L.G."/>
            <person name="Martin F."/>
            <person name="Kauserud H."/>
        </authorList>
    </citation>
    <scope>NUCLEOTIDE SEQUENCE</scope>
    <source>
        <strain evidence="1">9284</strain>
    </source>
</reference>
<proteinExistence type="predicted"/>
<keyword evidence="2" id="KW-1185">Reference proteome</keyword>
<accession>A0AAD7FZ41</accession>
<comment type="caution">
    <text evidence="1">The sequence shown here is derived from an EMBL/GenBank/DDBJ whole genome shotgun (WGS) entry which is preliminary data.</text>
</comment>
<dbReference type="AlphaFoldDB" id="A0AAD7FZ41"/>
<protein>
    <submittedName>
        <fullName evidence="1">Uncharacterized protein</fullName>
    </submittedName>
</protein>